<evidence type="ECO:0000313" key="4">
    <source>
        <dbReference type="EMBL" id="CAF3720169.1"/>
    </source>
</evidence>
<evidence type="ECO:0000313" key="6">
    <source>
        <dbReference type="Proteomes" id="UP000663829"/>
    </source>
</evidence>
<evidence type="ECO:0000313" key="3">
    <source>
        <dbReference type="EMBL" id="CAF1103082.1"/>
    </source>
</evidence>
<evidence type="ECO:0000313" key="5">
    <source>
        <dbReference type="EMBL" id="CAF3867855.1"/>
    </source>
</evidence>
<evidence type="ECO:0000313" key="2">
    <source>
        <dbReference type="EMBL" id="CAF0945471.1"/>
    </source>
</evidence>
<name>A0A814P595_9BILA</name>
<protein>
    <submittedName>
        <fullName evidence="3">Uncharacterized protein</fullName>
    </submittedName>
</protein>
<gene>
    <name evidence="3" type="ORF">GPM918_LOCUS18847</name>
    <name evidence="2" type="ORF">OVA965_LOCUS11868</name>
    <name evidence="5" type="ORF">SRO942_LOCUS18844</name>
    <name evidence="4" type="ORF">TMI583_LOCUS11872</name>
</gene>
<dbReference type="Proteomes" id="UP000663829">
    <property type="component" value="Unassembled WGS sequence"/>
</dbReference>
<dbReference type="AlphaFoldDB" id="A0A814P595"/>
<sequence length="85" mass="9189">MASSTSTSDGGQNSTVNTTQTQPQANFDTSLASLRRHIMEGNFNKAIVEVEKLGLMNEDLSHTPRLAIQVVDPPPEAADPPTVRR</sequence>
<dbReference type="EMBL" id="CAJOBC010005561">
    <property type="protein sequence ID" value="CAF3867855.1"/>
    <property type="molecule type" value="Genomic_DNA"/>
</dbReference>
<dbReference type="EMBL" id="CAJOBA010004677">
    <property type="protein sequence ID" value="CAF3720169.1"/>
    <property type="molecule type" value="Genomic_DNA"/>
</dbReference>
<dbReference type="Proteomes" id="UP000681722">
    <property type="component" value="Unassembled WGS sequence"/>
</dbReference>
<proteinExistence type="predicted"/>
<accession>A0A814P595</accession>
<keyword evidence="6" id="KW-1185">Reference proteome</keyword>
<organism evidence="3 6">
    <name type="scientific">Didymodactylos carnosus</name>
    <dbReference type="NCBI Taxonomy" id="1234261"/>
    <lineage>
        <taxon>Eukaryota</taxon>
        <taxon>Metazoa</taxon>
        <taxon>Spiralia</taxon>
        <taxon>Gnathifera</taxon>
        <taxon>Rotifera</taxon>
        <taxon>Eurotatoria</taxon>
        <taxon>Bdelloidea</taxon>
        <taxon>Philodinida</taxon>
        <taxon>Philodinidae</taxon>
        <taxon>Didymodactylos</taxon>
    </lineage>
</organism>
<evidence type="ECO:0000256" key="1">
    <source>
        <dbReference type="SAM" id="MobiDB-lite"/>
    </source>
</evidence>
<dbReference type="Proteomes" id="UP000677228">
    <property type="component" value="Unassembled WGS sequence"/>
</dbReference>
<reference evidence="3" key="1">
    <citation type="submission" date="2021-02" db="EMBL/GenBank/DDBJ databases">
        <authorList>
            <person name="Nowell W R."/>
        </authorList>
    </citation>
    <scope>NUCLEOTIDE SEQUENCE</scope>
</reference>
<dbReference type="EMBL" id="CAJNOQ010005561">
    <property type="protein sequence ID" value="CAF1103082.1"/>
    <property type="molecule type" value="Genomic_DNA"/>
</dbReference>
<dbReference type="Proteomes" id="UP000682733">
    <property type="component" value="Unassembled WGS sequence"/>
</dbReference>
<feature type="region of interest" description="Disordered" evidence="1">
    <location>
        <begin position="1"/>
        <end position="27"/>
    </location>
</feature>
<comment type="caution">
    <text evidence="3">The sequence shown here is derived from an EMBL/GenBank/DDBJ whole genome shotgun (WGS) entry which is preliminary data.</text>
</comment>
<dbReference type="EMBL" id="CAJNOK010004672">
    <property type="protein sequence ID" value="CAF0945471.1"/>
    <property type="molecule type" value="Genomic_DNA"/>
</dbReference>